<keyword evidence="16" id="KW-1185">Reference proteome</keyword>
<organism evidence="15 16">
    <name type="scientific">Wenzhouxiangella marina</name>
    <dbReference type="NCBI Taxonomy" id="1579979"/>
    <lineage>
        <taxon>Bacteria</taxon>
        <taxon>Pseudomonadati</taxon>
        <taxon>Pseudomonadota</taxon>
        <taxon>Gammaproteobacteria</taxon>
        <taxon>Chromatiales</taxon>
        <taxon>Wenzhouxiangellaceae</taxon>
        <taxon>Wenzhouxiangella</taxon>
    </lineage>
</organism>
<dbReference type="EC" id="5.6.2.4" evidence="12"/>
<evidence type="ECO:0000313" key="16">
    <source>
        <dbReference type="Proteomes" id="UP000066624"/>
    </source>
</evidence>
<dbReference type="InterPro" id="IPR000212">
    <property type="entry name" value="DNA_helicase_UvrD/REP"/>
</dbReference>
<dbReference type="SUPFAM" id="SSF52540">
    <property type="entry name" value="P-loop containing nucleoside triphosphate hydrolases"/>
    <property type="match status" value="1"/>
</dbReference>
<comment type="catalytic activity">
    <reaction evidence="14">
        <text>ATP + H2O = ADP + phosphate + H(+)</text>
        <dbReference type="Rhea" id="RHEA:13065"/>
        <dbReference type="ChEBI" id="CHEBI:15377"/>
        <dbReference type="ChEBI" id="CHEBI:15378"/>
        <dbReference type="ChEBI" id="CHEBI:30616"/>
        <dbReference type="ChEBI" id="CHEBI:43474"/>
        <dbReference type="ChEBI" id="CHEBI:456216"/>
        <dbReference type="EC" id="5.6.2.4"/>
    </reaction>
</comment>
<dbReference type="InterPro" id="IPR014017">
    <property type="entry name" value="DNA_helicase_UvrD-like_C"/>
</dbReference>
<keyword evidence="8" id="KW-0238">DNA-binding</keyword>
<dbReference type="Pfam" id="PF12705">
    <property type="entry name" value="PDDEXK_1"/>
    <property type="match status" value="1"/>
</dbReference>
<evidence type="ECO:0000256" key="13">
    <source>
        <dbReference type="ARBA" id="ARBA00034923"/>
    </source>
</evidence>
<evidence type="ECO:0000256" key="11">
    <source>
        <dbReference type="ARBA" id="ARBA00034617"/>
    </source>
</evidence>
<dbReference type="PANTHER" id="PTHR11070">
    <property type="entry name" value="UVRD / RECB / PCRA DNA HELICASE FAMILY MEMBER"/>
    <property type="match status" value="1"/>
</dbReference>
<evidence type="ECO:0000256" key="4">
    <source>
        <dbReference type="ARBA" id="ARBA00022801"/>
    </source>
</evidence>
<dbReference type="OrthoDB" id="9810135at2"/>
<dbReference type="Pfam" id="PF13361">
    <property type="entry name" value="UvrD_C"/>
    <property type="match status" value="2"/>
</dbReference>
<dbReference type="AlphaFoldDB" id="A0A0K0XV46"/>
<evidence type="ECO:0000256" key="14">
    <source>
        <dbReference type="ARBA" id="ARBA00048988"/>
    </source>
</evidence>
<dbReference type="GO" id="GO:0004527">
    <property type="term" value="F:exonuclease activity"/>
    <property type="evidence" value="ECO:0007669"/>
    <property type="project" value="UniProtKB-KW"/>
</dbReference>
<evidence type="ECO:0000256" key="10">
    <source>
        <dbReference type="ARBA" id="ARBA00023235"/>
    </source>
</evidence>
<dbReference type="Gene3D" id="3.40.50.300">
    <property type="entry name" value="P-loop containing nucleotide triphosphate hydrolases"/>
    <property type="match status" value="3"/>
</dbReference>
<keyword evidence="7" id="KW-0067">ATP-binding</keyword>
<evidence type="ECO:0000256" key="2">
    <source>
        <dbReference type="ARBA" id="ARBA00022741"/>
    </source>
</evidence>
<dbReference type="InterPro" id="IPR011604">
    <property type="entry name" value="PDDEXK-like_dom_sf"/>
</dbReference>
<sequence>MSDQAARQLAVEPGRSVIVQAPAGSGKTSLLVERYLALLATVDEPEAILAITFTRKAAAEMRERVLQFLDPAFVAEKPHEKAAKARAEAVEAKVQAWGLRENPQRLMIRTIDSFNQFLARAMPVASQLGPMPSPAEHTQALYREAARRILARLNDEEALSEDLARLLKWRDHRTQDIEALLMSLLGQREQWLRAIGRIEPVEQAAFEATLHDLVSEQLRRASTALQQALAQAGMSEQALLAVLSEAAACAADLAKPTPFADWSDYRRLPAPNPAELDGWRMLGFALLTNGGTWRASLNKNYGFPPKSEHKAAMEALLEQWTGNEELADLLHQARELPVPEFGPGEWPVLAALIRVLKQAAAELDLLFAERGKSDFAALGDAAQRGLGNEEDGYSDLALYLDQRIDHILVDEYQDTNWGQFHLLEKLVAGWAGEGEQQSHRSLFLVGDPMQSIYRFREAEVGLFMRTRDQGIGAQTLESAQLTRNFRSRAEIVEWVNERIGPAFPSIENMAAGAVRYAPSEPAREPGGRVEVLAEIDRVQEAEALAARIRDTLEANQGKDDFKAAVIVRARSHLSELLPALARHGVRYRAVKLDPLLQRPVAQDLLSITRLVIDPAHPSARLALLRSPLCGLSLKALHALAGDGKDPLDDDALDRLSPEDRERAEPVYAGIEAAYGLRGRRSVRDRVEGLFLRLGGPQILCARPTEQRDAQRFLDVLAQAEDEGLLNDWNAFLALLDEQTTEGDPPDDEVRLEVLTMHGAKGLEWDAVFLPGLDRPPRGASQELLYWLPITPESGEEQVLLAPLRSAEQASNTALIQFINNQRKQREAYEQQRLLYVAATRAKEFLCLSAVLDPDKQAQKPAAGSLLASLWPNCEGEFLRAFSEALERIPELGPDSDDVVFPAPRRQRVQSGWRPSFEATLDWTPALPVRERSVEIEFSWQNTQARRIGTVLHRILEDIGRVGLERFDEVRLARLESRIPGLLQAMGTGRAELQASVEVIEQALDRTLSSETGRWILSGEHPEHACELALSGLIDGKLVNAVIDRTFVDAQGVRWIIDYKSGHAEDERIEEFLQHEAEEYRDQLSVYRRLFEQMGETDVRIALYLPRLDRLEEL</sequence>
<dbReference type="PROSITE" id="PS51217">
    <property type="entry name" value="UVRD_HELICASE_CTER"/>
    <property type="match status" value="1"/>
</dbReference>
<dbReference type="RefSeq" id="WP_049725134.1">
    <property type="nucleotide sequence ID" value="NZ_CP012154.1"/>
</dbReference>
<gene>
    <name evidence="15" type="ORF">WM2015_1123</name>
</gene>
<dbReference type="KEGG" id="wma:WM2015_1123"/>
<evidence type="ECO:0000256" key="6">
    <source>
        <dbReference type="ARBA" id="ARBA00022839"/>
    </source>
</evidence>
<dbReference type="InterPro" id="IPR014016">
    <property type="entry name" value="UvrD-like_ATP-bd"/>
</dbReference>
<evidence type="ECO:0000256" key="12">
    <source>
        <dbReference type="ARBA" id="ARBA00034808"/>
    </source>
</evidence>
<dbReference type="InterPro" id="IPR027417">
    <property type="entry name" value="P-loop_NTPase"/>
</dbReference>
<dbReference type="GO" id="GO:0003677">
    <property type="term" value="F:DNA binding"/>
    <property type="evidence" value="ECO:0007669"/>
    <property type="project" value="UniProtKB-KW"/>
</dbReference>
<keyword evidence="9" id="KW-0234">DNA repair</keyword>
<evidence type="ECO:0000256" key="7">
    <source>
        <dbReference type="ARBA" id="ARBA00022840"/>
    </source>
</evidence>
<name>A0A0K0XV46_9GAMM</name>
<dbReference type="GO" id="GO:0005829">
    <property type="term" value="C:cytosol"/>
    <property type="evidence" value="ECO:0007669"/>
    <property type="project" value="TreeGrafter"/>
</dbReference>
<dbReference type="Proteomes" id="UP000066624">
    <property type="component" value="Chromosome"/>
</dbReference>
<dbReference type="GO" id="GO:0005524">
    <property type="term" value="F:ATP binding"/>
    <property type="evidence" value="ECO:0007669"/>
    <property type="project" value="UniProtKB-UniRule"/>
</dbReference>
<dbReference type="GO" id="GO:0043138">
    <property type="term" value="F:3'-5' DNA helicase activity"/>
    <property type="evidence" value="ECO:0007669"/>
    <property type="project" value="UniProtKB-EC"/>
</dbReference>
<keyword evidence="5" id="KW-0347">Helicase</keyword>
<dbReference type="GO" id="GO:0033202">
    <property type="term" value="C:DNA helicase complex"/>
    <property type="evidence" value="ECO:0007669"/>
    <property type="project" value="TreeGrafter"/>
</dbReference>
<evidence type="ECO:0000256" key="1">
    <source>
        <dbReference type="ARBA" id="ARBA00022722"/>
    </source>
</evidence>
<accession>A0A0K0XV46</accession>
<keyword evidence="10" id="KW-0413">Isomerase</keyword>
<protein>
    <recommendedName>
        <fullName evidence="12">DNA 3'-5' helicase</fullName>
        <ecNumber evidence="12">5.6.2.4</ecNumber>
    </recommendedName>
    <alternativeName>
        <fullName evidence="13">DNA 3'-5' helicase II</fullName>
    </alternativeName>
</protein>
<keyword evidence="4" id="KW-0378">Hydrolase</keyword>
<keyword evidence="3" id="KW-0227">DNA damage</keyword>
<dbReference type="SUPFAM" id="SSF52980">
    <property type="entry name" value="Restriction endonuclease-like"/>
    <property type="match status" value="1"/>
</dbReference>
<dbReference type="GO" id="GO:0000725">
    <property type="term" value="P:recombinational repair"/>
    <property type="evidence" value="ECO:0007669"/>
    <property type="project" value="TreeGrafter"/>
</dbReference>
<dbReference type="Pfam" id="PF00580">
    <property type="entry name" value="UvrD-helicase"/>
    <property type="match status" value="1"/>
</dbReference>
<dbReference type="Gene3D" id="3.90.320.10">
    <property type="match status" value="1"/>
</dbReference>
<comment type="catalytic activity">
    <reaction evidence="11">
        <text>Couples ATP hydrolysis with the unwinding of duplex DNA by translocating in the 3'-5' direction.</text>
        <dbReference type="EC" id="5.6.2.4"/>
    </reaction>
</comment>
<dbReference type="Gene3D" id="1.10.486.10">
    <property type="entry name" value="PCRA, domain 4"/>
    <property type="match status" value="1"/>
</dbReference>
<evidence type="ECO:0000256" key="9">
    <source>
        <dbReference type="ARBA" id="ARBA00023204"/>
    </source>
</evidence>
<keyword evidence="2" id="KW-0547">Nucleotide-binding</keyword>
<dbReference type="PATRIC" id="fig|1579979.3.peg.1148"/>
<dbReference type="EMBL" id="CP012154">
    <property type="protein sequence ID" value="AKS41497.1"/>
    <property type="molecule type" value="Genomic_DNA"/>
</dbReference>
<evidence type="ECO:0000256" key="3">
    <source>
        <dbReference type="ARBA" id="ARBA00022763"/>
    </source>
</evidence>
<dbReference type="InterPro" id="IPR011335">
    <property type="entry name" value="Restrct_endonuc-II-like"/>
</dbReference>
<keyword evidence="1" id="KW-0540">Nuclease</keyword>
<dbReference type="PANTHER" id="PTHR11070:SF2">
    <property type="entry name" value="ATP-DEPENDENT DNA HELICASE SRS2"/>
    <property type="match status" value="1"/>
</dbReference>
<evidence type="ECO:0000256" key="5">
    <source>
        <dbReference type="ARBA" id="ARBA00022806"/>
    </source>
</evidence>
<dbReference type="STRING" id="1579979.WM2015_1123"/>
<proteinExistence type="predicted"/>
<dbReference type="InterPro" id="IPR038726">
    <property type="entry name" value="PDDEXK_AddAB-type"/>
</dbReference>
<dbReference type="PROSITE" id="PS51198">
    <property type="entry name" value="UVRD_HELICASE_ATP_BIND"/>
    <property type="match status" value="1"/>
</dbReference>
<evidence type="ECO:0000256" key="8">
    <source>
        <dbReference type="ARBA" id="ARBA00023125"/>
    </source>
</evidence>
<evidence type="ECO:0000313" key="15">
    <source>
        <dbReference type="EMBL" id="AKS41497.1"/>
    </source>
</evidence>
<reference evidence="15 16" key="1">
    <citation type="submission" date="2015-07" db="EMBL/GenBank/DDBJ databases">
        <authorList>
            <person name="Noorani M."/>
        </authorList>
    </citation>
    <scope>NUCLEOTIDE SEQUENCE [LARGE SCALE GENOMIC DNA]</scope>
    <source>
        <strain evidence="15 16">KCTC 42284</strain>
    </source>
</reference>
<keyword evidence="6" id="KW-0269">Exonuclease</keyword>